<accession>A0A834YK27</accession>
<organism evidence="1 2">
    <name type="scientific">Tetracentron sinense</name>
    <name type="common">Spur-leaf</name>
    <dbReference type="NCBI Taxonomy" id="13715"/>
    <lineage>
        <taxon>Eukaryota</taxon>
        <taxon>Viridiplantae</taxon>
        <taxon>Streptophyta</taxon>
        <taxon>Embryophyta</taxon>
        <taxon>Tracheophyta</taxon>
        <taxon>Spermatophyta</taxon>
        <taxon>Magnoliopsida</taxon>
        <taxon>Trochodendrales</taxon>
        <taxon>Trochodendraceae</taxon>
        <taxon>Tetracentron</taxon>
    </lineage>
</organism>
<protein>
    <submittedName>
        <fullName evidence="1">Uncharacterized protein</fullName>
    </submittedName>
</protein>
<evidence type="ECO:0000313" key="2">
    <source>
        <dbReference type="Proteomes" id="UP000655225"/>
    </source>
</evidence>
<gene>
    <name evidence="1" type="ORF">HHK36_024336</name>
</gene>
<dbReference type="AlphaFoldDB" id="A0A834YK27"/>
<comment type="caution">
    <text evidence="1">The sequence shown here is derived from an EMBL/GenBank/DDBJ whole genome shotgun (WGS) entry which is preliminary data.</text>
</comment>
<dbReference type="OrthoDB" id="101614at2759"/>
<evidence type="ECO:0000313" key="1">
    <source>
        <dbReference type="EMBL" id="KAF8389817.1"/>
    </source>
</evidence>
<reference evidence="1 2" key="1">
    <citation type="submission" date="2020-04" db="EMBL/GenBank/DDBJ databases">
        <title>Plant Genome Project.</title>
        <authorList>
            <person name="Zhang R.-G."/>
        </authorList>
    </citation>
    <scope>NUCLEOTIDE SEQUENCE [LARGE SCALE GENOMIC DNA]</scope>
    <source>
        <strain evidence="1">YNK0</strain>
        <tissue evidence="1">Leaf</tissue>
    </source>
</reference>
<keyword evidence="2" id="KW-1185">Reference proteome</keyword>
<proteinExistence type="predicted"/>
<dbReference type="Proteomes" id="UP000655225">
    <property type="component" value="Unassembled WGS sequence"/>
</dbReference>
<name>A0A834YK27_TETSI</name>
<dbReference type="EMBL" id="JABCRI010000018">
    <property type="protein sequence ID" value="KAF8389817.1"/>
    <property type="molecule type" value="Genomic_DNA"/>
</dbReference>
<sequence length="187" mass="21697">MGSCMLGCYKPLLNQDKLSSIMWVFLVKLFASSASRVSTCASNHTSMLQLENENILLFLLANRFVRLSKDATCRSKMGMFFRIAILMSGRQEAIMVPVCRQWVIPNIDIEIQATSAIEVLEVEVEDWKHSLIDYLQFVKLPEDPKHMTKIRHRVPRFLYFNNKLYRCSFNDAFMRYLGNDEDGEALE</sequence>